<protein>
    <recommendedName>
        <fullName evidence="6">WYL domain-containing protein</fullName>
    </recommendedName>
</protein>
<dbReference type="AlphaFoldDB" id="A0A7W6DHY3"/>
<organism evidence="4 5">
    <name type="scientific">Mycoplana azooxidifex</name>
    <dbReference type="NCBI Taxonomy" id="1636188"/>
    <lineage>
        <taxon>Bacteria</taxon>
        <taxon>Pseudomonadati</taxon>
        <taxon>Pseudomonadota</taxon>
        <taxon>Alphaproteobacteria</taxon>
        <taxon>Hyphomicrobiales</taxon>
        <taxon>Rhizobiaceae</taxon>
        <taxon>Mycoplana</taxon>
    </lineage>
</organism>
<evidence type="ECO:0000259" key="2">
    <source>
        <dbReference type="Pfam" id="PF26107"/>
    </source>
</evidence>
<dbReference type="InterPro" id="IPR059019">
    <property type="entry name" value="WHD_CapW"/>
</dbReference>
<evidence type="ECO:0000259" key="1">
    <source>
        <dbReference type="Pfam" id="PF13280"/>
    </source>
</evidence>
<feature type="domain" description="WYL" evidence="1">
    <location>
        <begin position="112"/>
        <end position="175"/>
    </location>
</feature>
<dbReference type="Pfam" id="PF26109">
    <property type="entry name" value="WHD_BrxR"/>
    <property type="match status" value="1"/>
</dbReference>
<reference evidence="4 5" key="1">
    <citation type="submission" date="2020-08" db="EMBL/GenBank/DDBJ databases">
        <title>Genomic Encyclopedia of Type Strains, Phase IV (KMG-IV): sequencing the most valuable type-strain genomes for metagenomic binning, comparative biology and taxonomic classification.</title>
        <authorList>
            <person name="Goeker M."/>
        </authorList>
    </citation>
    <scope>NUCLEOTIDE SEQUENCE [LARGE SCALE GENOMIC DNA]</scope>
    <source>
        <strain evidence="4 5">DSM 100211</strain>
    </source>
</reference>
<dbReference type="Pfam" id="PF26107">
    <property type="entry name" value="BrxR_CTD"/>
    <property type="match status" value="1"/>
</dbReference>
<evidence type="ECO:0008006" key="6">
    <source>
        <dbReference type="Google" id="ProtNLM"/>
    </source>
</evidence>
<gene>
    <name evidence="4" type="ORF">GGQ64_004589</name>
</gene>
<evidence type="ECO:0000259" key="3">
    <source>
        <dbReference type="Pfam" id="PF26109"/>
    </source>
</evidence>
<evidence type="ECO:0000313" key="5">
    <source>
        <dbReference type="Proteomes" id="UP000574761"/>
    </source>
</evidence>
<feature type="domain" description="DNA-binding transcriptional repressor CapW winged helix-turn-helix" evidence="3">
    <location>
        <begin position="10"/>
        <end position="86"/>
    </location>
</feature>
<dbReference type="InterPro" id="IPR026881">
    <property type="entry name" value="WYL_dom"/>
</dbReference>
<sequence>MSLETLKHPQRERLAFLDQCFTWRGTANRRDLMDRFGVSTAQAALDFKAYLAEAGEDAPRYDAVRKVYIAKANHRPITPESSFSEWERVLRASGTDRFDALPSLTRQSDPAMLALLSRAAENRQAVEVQYISMTTGDQTPQWIAPTRFASDGSRIHVRAYSFKHGEYRDYIPERIAPGSSLKTKMLEEELSFDRDWHTIARITLRPRSNLSKEQAAAVHREYAFDGDVLVVETRKAMEFYADRRWNLDTDEARLERVGTEYIEAALPDRIALDSPVVIDHHRRQR</sequence>
<keyword evidence="5" id="KW-1185">Reference proteome</keyword>
<name>A0A7W6DHY3_9HYPH</name>
<comment type="caution">
    <text evidence="4">The sequence shown here is derived from an EMBL/GenBank/DDBJ whole genome shotgun (WGS) entry which is preliminary data.</text>
</comment>
<feature type="domain" description="DNA-binding transcriptional repressor CapW C-terminal dimerisation" evidence="2">
    <location>
        <begin position="201"/>
        <end position="255"/>
    </location>
</feature>
<dbReference type="EMBL" id="JACIEE010000010">
    <property type="protein sequence ID" value="MBB3979349.1"/>
    <property type="molecule type" value="Genomic_DNA"/>
</dbReference>
<dbReference type="RefSeq" id="WP_183807589.1">
    <property type="nucleotide sequence ID" value="NZ_JACIEE010000010.1"/>
</dbReference>
<proteinExistence type="predicted"/>
<evidence type="ECO:0000313" key="4">
    <source>
        <dbReference type="EMBL" id="MBB3979349.1"/>
    </source>
</evidence>
<dbReference type="Pfam" id="PF13280">
    <property type="entry name" value="WYL"/>
    <property type="match status" value="1"/>
</dbReference>
<dbReference type="InterPro" id="IPR059020">
    <property type="entry name" value="CapW_CTD"/>
</dbReference>
<dbReference type="PROSITE" id="PS52050">
    <property type="entry name" value="WYL"/>
    <property type="match status" value="1"/>
</dbReference>
<accession>A0A7W6DHY3</accession>
<dbReference type="Proteomes" id="UP000574761">
    <property type="component" value="Unassembled WGS sequence"/>
</dbReference>